<dbReference type="RefSeq" id="WP_112785871.1">
    <property type="nucleotide sequence ID" value="NZ_CP030041.1"/>
</dbReference>
<protein>
    <submittedName>
        <fullName evidence="1">Uncharacterized protein</fullName>
    </submittedName>
</protein>
<accession>A0A2Z4IPD6</accession>
<dbReference type="AlphaFoldDB" id="A0A2Z4IPD6"/>
<dbReference type="KEGG" id="est:DN752_21400"/>
<proteinExistence type="predicted"/>
<evidence type="ECO:0000313" key="2">
    <source>
        <dbReference type="Proteomes" id="UP000248688"/>
    </source>
</evidence>
<dbReference type="EMBL" id="CP030041">
    <property type="protein sequence ID" value="AWW32498.1"/>
    <property type="molecule type" value="Genomic_DNA"/>
</dbReference>
<evidence type="ECO:0000313" key="1">
    <source>
        <dbReference type="EMBL" id="AWW32498.1"/>
    </source>
</evidence>
<name>A0A2Z4IPD6_9BACT</name>
<dbReference type="Proteomes" id="UP000248688">
    <property type="component" value="Chromosome"/>
</dbReference>
<keyword evidence="2" id="KW-1185">Reference proteome</keyword>
<organism evidence="1 2">
    <name type="scientific">Echinicola strongylocentroti</name>
    <dbReference type="NCBI Taxonomy" id="1795355"/>
    <lineage>
        <taxon>Bacteria</taxon>
        <taxon>Pseudomonadati</taxon>
        <taxon>Bacteroidota</taxon>
        <taxon>Cytophagia</taxon>
        <taxon>Cytophagales</taxon>
        <taxon>Cyclobacteriaceae</taxon>
        <taxon>Echinicola</taxon>
    </lineage>
</organism>
<gene>
    <name evidence="1" type="ORF">DN752_21400</name>
</gene>
<reference evidence="1 2" key="1">
    <citation type="submission" date="2018-06" db="EMBL/GenBank/DDBJ databases">
        <title>Echinicola strongylocentroti sp. nov., isolated from a sea urchin Strongylocentrotus intermedius.</title>
        <authorList>
            <person name="Bae S.S."/>
        </authorList>
    </citation>
    <scope>NUCLEOTIDE SEQUENCE [LARGE SCALE GENOMIC DNA]</scope>
    <source>
        <strain evidence="1 2">MEBiC08714</strain>
    </source>
</reference>
<sequence length="139" mass="16145">MDNQLFNMEINEKFNMKLFVIVIIAFFFIISCEEPKELWVDCQTNLDTTWILNEQERGGWFVNDSLILSAGIQPYDKSLCDSIGIRSLTLWTPSGKSRPCSLGDLFPPFQIYKKAWNDSLFVLQDNMVILFQIPKHLCN</sequence>